<comment type="similarity">
    <text evidence="2">Belongs to the major facilitator superfamily. TCR/Tet family.</text>
</comment>
<dbReference type="InterPro" id="IPR011701">
    <property type="entry name" value="MFS"/>
</dbReference>
<evidence type="ECO:0000256" key="1">
    <source>
        <dbReference type="ARBA" id="ARBA00004141"/>
    </source>
</evidence>
<protein>
    <recommendedName>
        <fullName evidence="8">Major facilitator superfamily (MFS) profile domain-containing protein</fullName>
    </recommendedName>
</protein>
<dbReference type="InterPro" id="IPR020846">
    <property type="entry name" value="MFS_dom"/>
</dbReference>
<feature type="transmembrane region" description="Helical" evidence="7">
    <location>
        <begin position="82"/>
        <end position="100"/>
    </location>
</feature>
<comment type="caution">
    <text evidence="9">The sequence shown here is derived from an EMBL/GenBank/DDBJ whole genome shotgun (WGS) entry which is preliminary data.</text>
</comment>
<gene>
    <name evidence="9" type="ORF">E0Z10_g10599</name>
</gene>
<keyword evidence="4 7" id="KW-0812">Transmembrane</keyword>
<evidence type="ECO:0000313" key="10">
    <source>
        <dbReference type="Proteomes" id="UP000297716"/>
    </source>
</evidence>
<dbReference type="OrthoDB" id="10021397at2759"/>
<evidence type="ECO:0000259" key="8">
    <source>
        <dbReference type="PROSITE" id="PS50850"/>
    </source>
</evidence>
<feature type="transmembrane region" description="Helical" evidence="7">
    <location>
        <begin position="112"/>
        <end position="131"/>
    </location>
</feature>
<organism evidence="9 10">
    <name type="scientific">Xylaria hypoxylon</name>
    <dbReference type="NCBI Taxonomy" id="37992"/>
    <lineage>
        <taxon>Eukaryota</taxon>
        <taxon>Fungi</taxon>
        <taxon>Dikarya</taxon>
        <taxon>Ascomycota</taxon>
        <taxon>Pezizomycotina</taxon>
        <taxon>Sordariomycetes</taxon>
        <taxon>Xylariomycetidae</taxon>
        <taxon>Xylariales</taxon>
        <taxon>Xylariaceae</taxon>
        <taxon>Xylaria</taxon>
    </lineage>
</organism>
<dbReference type="PANTHER" id="PTHR23501">
    <property type="entry name" value="MAJOR FACILITATOR SUPERFAMILY"/>
    <property type="match status" value="1"/>
</dbReference>
<proteinExistence type="inferred from homology"/>
<evidence type="ECO:0000256" key="7">
    <source>
        <dbReference type="SAM" id="Phobius"/>
    </source>
</evidence>
<dbReference type="GO" id="GO:0005886">
    <property type="term" value="C:plasma membrane"/>
    <property type="evidence" value="ECO:0007669"/>
    <property type="project" value="TreeGrafter"/>
</dbReference>
<dbReference type="InterPro" id="IPR001958">
    <property type="entry name" value="Tet-R_TetA/multi-R_MdtG-like"/>
</dbReference>
<reference evidence="9 10" key="1">
    <citation type="submission" date="2019-03" db="EMBL/GenBank/DDBJ databases">
        <title>Draft genome sequence of Xylaria hypoxylon DSM 108379, a ubiquitous saprotrophic-parasitic fungi on hardwood.</title>
        <authorList>
            <person name="Buettner E."/>
            <person name="Leonhardt S."/>
            <person name="Gebauer A.M."/>
            <person name="Liers C."/>
            <person name="Hofrichter M."/>
            <person name="Kellner H."/>
        </authorList>
    </citation>
    <scope>NUCLEOTIDE SEQUENCE [LARGE SCALE GENOMIC DNA]</scope>
    <source>
        <strain evidence="9 10">DSM 108379</strain>
    </source>
</reference>
<feature type="transmembrane region" description="Helical" evidence="7">
    <location>
        <begin position="137"/>
        <end position="158"/>
    </location>
</feature>
<keyword evidence="10" id="KW-1185">Reference proteome</keyword>
<feature type="transmembrane region" description="Helical" evidence="7">
    <location>
        <begin position="170"/>
        <end position="192"/>
    </location>
</feature>
<comment type="subcellular location">
    <subcellularLocation>
        <location evidence="1">Membrane</location>
        <topology evidence="1">Multi-pass membrane protein</topology>
    </subcellularLocation>
</comment>
<accession>A0A4Z0Y2K5</accession>
<dbReference type="Proteomes" id="UP000297716">
    <property type="component" value="Unassembled WGS sequence"/>
</dbReference>
<evidence type="ECO:0000256" key="5">
    <source>
        <dbReference type="ARBA" id="ARBA00022989"/>
    </source>
</evidence>
<dbReference type="GO" id="GO:0022857">
    <property type="term" value="F:transmembrane transporter activity"/>
    <property type="evidence" value="ECO:0007669"/>
    <property type="project" value="InterPro"/>
</dbReference>
<dbReference type="PROSITE" id="PS50850">
    <property type="entry name" value="MFS"/>
    <property type="match status" value="1"/>
</dbReference>
<dbReference type="EMBL" id="SKBN01000441">
    <property type="protein sequence ID" value="TGJ78159.1"/>
    <property type="molecule type" value="Genomic_DNA"/>
</dbReference>
<evidence type="ECO:0000313" key="9">
    <source>
        <dbReference type="EMBL" id="TGJ78159.1"/>
    </source>
</evidence>
<dbReference type="Gene3D" id="1.20.1250.20">
    <property type="entry name" value="MFS general substrate transporter like domains"/>
    <property type="match status" value="1"/>
</dbReference>
<dbReference type="PRINTS" id="PR01035">
    <property type="entry name" value="TCRTETA"/>
</dbReference>
<evidence type="ECO:0000256" key="2">
    <source>
        <dbReference type="ARBA" id="ARBA00007520"/>
    </source>
</evidence>
<sequence length="200" mass="21377">MEVTRESERTQSEDVTRVLEQSKLEPTAAQESHIGVRQATGLSWILIVVSILSSAFLFALDNTIVADIQPAIVRDFGSVNKLTWLPVGFLLGAASSNLLWGQFYAYFDAKPLYIICVIIFEVGSAVCGAAPNINALIIGRAICGLGGAGMYTGVLVLLSAQTTEQERPVYFGFTGLAWGLGTILGPILGGSFTNSSATWR</sequence>
<dbReference type="SUPFAM" id="SSF103473">
    <property type="entry name" value="MFS general substrate transporter"/>
    <property type="match status" value="1"/>
</dbReference>
<keyword evidence="6 7" id="KW-0472">Membrane</keyword>
<evidence type="ECO:0000256" key="6">
    <source>
        <dbReference type="ARBA" id="ARBA00023136"/>
    </source>
</evidence>
<keyword evidence="3" id="KW-0813">Transport</keyword>
<dbReference type="PANTHER" id="PTHR23501:SF12">
    <property type="entry name" value="MAJOR FACILITATOR SUPERFAMILY (MFS) PROFILE DOMAIN-CONTAINING PROTEIN-RELATED"/>
    <property type="match status" value="1"/>
</dbReference>
<evidence type="ECO:0000256" key="4">
    <source>
        <dbReference type="ARBA" id="ARBA00022692"/>
    </source>
</evidence>
<dbReference type="Pfam" id="PF07690">
    <property type="entry name" value="MFS_1"/>
    <property type="match status" value="1"/>
</dbReference>
<dbReference type="AlphaFoldDB" id="A0A4Z0Y2K5"/>
<dbReference type="STRING" id="37992.A0A4Z0Y2K5"/>
<feature type="transmembrane region" description="Helical" evidence="7">
    <location>
        <begin position="41"/>
        <end position="60"/>
    </location>
</feature>
<feature type="domain" description="Major facilitator superfamily (MFS) profile" evidence="8">
    <location>
        <begin position="47"/>
        <end position="200"/>
    </location>
</feature>
<name>A0A4Z0Y2K5_9PEZI</name>
<dbReference type="InterPro" id="IPR036259">
    <property type="entry name" value="MFS_trans_sf"/>
</dbReference>
<keyword evidence="5 7" id="KW-1133">Transmembrane helix</keyword>
<evidence type="ECO:0000256" key="3">
    <source>
        <dbReference type="ARBA" id="ARBA00022448"/>
    </source>
</evidence>